<dbReference type="AlphaFoldDB" id="A0A835B7F5"/>
<dbReference type="OrthoDB" id="695027at2759"/>
<dbReference type="EMBL" id="JACEFO010001947">
    <property type="protein sequence ID" value="KAF8692259.1"/>
    <property type="molecule type" value="Genomic_DNA"/>
</dbReference>
<evidence type="ECO:0000256" key="3">
    <source>
        <dbReference type="ARBA" id="ARBA00022737"/>
    </source>
</evidence>
<dbReference type="InterPro" id="IPR013210">
    <property type="entry name" value="LRR_N_plant-typ"/>
</dbReference>
<evidence type="ECO:0000313" key="5">
    <source>
        <dbReference type="EMBL" id="KAF8692259.1"/>
    </source>
</evidence>
<sequence length="202" mass="22724">MMSCYVRPLRTMLCALCILQFVFYMASGCIVEERIALMQIKSSSLDANSLDSWGRSDDCCSWDRVTCNSNKRVSDLSLGNFYLQGPNPENTAECAALPWSGGYWNLNLTIFSSFQELQVLDLFGNVACIQNFEDLQGLTKLRYLNLGENTLIGNNILESLGKLAYLEVINIEMSSLSGVLQNIEYDRFQNFHELARTASGHQ</sequence>
<keyword evidence="6" id="KW-1185">Reference proteome</keyword>
<accession>A0A835B7F5</accession>
<dbReference type="PANTHER" id="PTHR48060">
    <property type="entry name" value="DNA DAMAGE-REPAIR/TOLERATION PROTEIN DRT100"/>
    <property type="match status" value="1"/>
</dbReference>
<feature type="domain" description="Leucine-rich repeat-containing N-terminal plant-type" evidence="4">
    <location>
        <begin position="33"/>
        <end position="68"/>
    </location>
</feature>
<organism evidence="5 6">
    <name type="scientific">Digitaria exilis</name>
    <dbReference type="NCBI Taxonomy" id="1010633"/>
    <lineage>
        <taxon>Eukaryota</taxon>
        <taxon>Viridiplantae</taxon>
        <taxon>Streptophyta</taxon>
        <taxon>Embryophyta</taxon>
        <taxon>Tracheophyta</taxon>
        <taxon>Spermatophyta</taxon>
        <taxon>Magnoliopsida</taxon>
        <taxon>Liliopsida</taxon>
        <taxon>Poales</taxon>
        <taxon>Poaceae</taxon>
        <taxon>PACMAD clade</taxon>
        <taxon>Panicoideae</taxon>
        <taxon>Panicodae</taxon>
        <taxon>Paniceae</taxon>
        <taxon>Anthephorinae</taxon>
        <taxon>Digitaria</taxon>
    </lineage>
</organism>
<evidence type="ECO:0000259" key="4">
    <source>
        <dbReference type="Pfam" id="PF08263"/>
    </source>
</evidence>
<keyword evidence="1" id="KW-0433">Leucine-rich repeat</keyword>
<dbReference type="SUPFAM" id="SSF52058">
    <property type="entry name" value="L domain-like"/>
    <property type="match status" value="1"/>
</dbReference>
<keyword evidence="3" id="KW-0677">Repeat</keyword>
<proteinExistence type="predicted"/>
<dbReference type="PROSITE" id="PS51257">
    <property type="entry name" value="PROKAR_LIPOPROTEIN"/>
    <property type="match status" value="1"/>
</dbReference>
<evidence type="ECO:0000313" key="6">
    <source>
        <dbReference type="Proteomes" id="UP000636709"/>
    </source>
</evidence>
<evidence type="ECO:0000256" key="1">
    <source>
        <dbReference type="ARBA" id="ARBA00022614"/>
    </source>
</evidence>
<comment type="caution">
    <text evidence="5">The sequence shown here is derived from an EMBL/GenBank/DDBJ whole genome shotgun (WGS) entry which is preliminary data.</text>
</comment>
<protein>
    <recommendedName>
        <fullName evidence="4">Leucine-rich repeat-containing N-terminal plant-type domain-containing protein</fullName>
    </recommendedName>
</protein>
<dbReference type="InterPro" id="IPR032675">
    <property type="entry name" value="LRR_dom_sf"/>
</dbReference>
<evidence type="ECO:0000256" key="2">
    <source>
        <dbReference type="ARBA" id="ARBA00022729"/>
    </source>
</evidence>
<keyword evidence="2" id="KW-0732">Signal</keyword>
<gene>
    <name evidence="5" type="ORF">HU200_039864</name>
</gene>
<reference evidence="5" key="1">
    <citation type="submission" date="2020-07" db="EMBL/GenBank/DDBJ databases">
        <title>Genome sequence and genetic diversity analysis of an under-domesticated orphan crop, white fonio (Digitaria exilis).</title>
        <authorList>
            <person name="Bennetzen J.L."/>
            <person name="Chen S."/>
            <person name="Ma X."/>
            <person name="Wang X."/>
            <person name="Yssel A.E.J."/>
            <person name="Chaluvadi S.R."/>
            <person name="Johnson M."/>
            <person name="Gangashetty P."/>
            <person name="Hamidou F."/>
            <person name="Sanogo M.D."/>
            <person name="Zwaenepoel A."/>
            <person name="Wallace J."/>
            <person name="Van De Peer Y."/>
            <person name="Van Deynze A."/>
        </authorList>
    </citation>
    <scope>NUCLEOTIDE SEQUENCE</scope>
    <source>
        <tissue evidence="5">Leaves</tissue>
    </source>
</reference>
<dbReference type="Proteomes" id="UP000636709">
    <property type="component" value="Unassembled WGS sequence"/>
</dbReference>
<dbReference type="PANTHER" id="PTHR48060:SF21">
    <property type="entry name" value="L DOMAIN-LIKE PROTEIN"/>
    <property type="match status" value="1"/>
</dbReference>
<dbReference type="InterPro" id="IPR053211">
    <property type="entry name" value="DNA_repair-toleration"/>
</dbReference>
<name>A0A835B7F5_9POAL</name>
<dbReference type="Gene3D" id="3.80.10.10">
    <property type="entry name" value="Ribonuclease Inhibitor"/>
    <property type="match status" value="1"/>
</dbReference>
<dbReference type="Pfam" id="PF08263">
    <property type="entry name" value="LRRNT_2"/>
    <property type="match status" value="1"/>
</dbReference>